<name>A0A9Q1IIV8_SYNKA</name>
<keyword evidence="4" id="KW-1185">Reference proteome</keyword>
<feature type="signal peptide" evidence="2">
    <location>
        <begin position="1"/>
        <end position="42"/>
    </location>
</feature>
<feature type="region of interest" description="Disordered" evidence="1">
    <location>
        <begin position="43"/>
        <end position="130"/>
    </location>
</feature>
<keyword evidence="2" id="KW-0732">Signal</keyword>
<reference evidence="3" key="1">
    <citation type="journal article" date="2023" name="Science">
        <title>Genome structures resolve the early diversification of teleost fishes.</title>
        <authorList>
            <person name="Parey E."/>
            <person name="Louis A."/>
            <person name="Montfort J."/>
            <person name="Bouchez O."/>
            <person name="Roques C."/>
            <person name="Iampietro C."/>
            <person name="Lluch J."/>
            <person name="Castinel A."/>
            <person name="Donnadieu C."/>
            <person name="Desvignes T."/>
            <person name="Floi Bucao C."/>
            <person name="Jouanno E."/>
            <person name="Wen M."/>
            <person name="Mejri S."/>
            <person name="Dirks R."/>
            <person name="Jansen H."/>
            <person name="Henkel C."/>
            <person name="Chen W.J."/>
            <person name="Zahm M."/>
            <person name="Cabau C."/>
            <person name="Klopp C."/>
            <person name="Thompson A.W."/>
            <person name="Robinson-Rechavi M."/>
            <person name="Braasch I."/>
            <person name="Lecointre G."/>
            <person name="Bobe J."/>
            <person name="Postlethwait J.H."/>
            <person name="Berthelot C."/>
            <person name="Roest Crollius H."/>
            <person name="Guiguen Y."/>
        </authorList>
    </citation>
    <scope>NUCLEOTIDE SEQUENCE</scope>
    <source>
        <strain evidence="3">WJC10195</strain>
    </source>
</reference>
<proteinExistence type="predicted"/>
<gene>
    <name evidence="3" type="ORF">SKAU_G00335270</name>
</gene>
<evidence type="ECO:0000256" key="1">
    <source>
        <dbReference type="SAM" id="MobiDB-lite"/>
    </source>
</evidence>
<accession>A0A9Q1IIV8</accession>
<feature type="compositionally biased region" description="Low complexity" evidence="1">
    <location>
        <begin position="43"/>
        <end position="69"/>
    </location>
</feature>
<evidence type="ECO:0000313" key="3">
    <source>
        <dbReference type="EMBL" id="KAJ8341236.1"/>
    </source>
</evidence>
<dbReference type="OrthoDB" id="9214443at2759"/>
<dbReference type="AlphaFoldDB" id="A0A9Q1IIV8"/>
<feature type="chain" id="PRO_5040343530" evidence="2">
    <location>
        <begin position="43"/>
        <end position="130"/>
    </location>
</feature>
<sequence>MRPSGAAFHRGGRGTWPRLPRRGWAPWMWSLTLGCMVGSAWSSSLAGGSGVSDSAAAAAGPPGATASLSHSEHHFHGARHHSAPISIYRSPASLRGGHGESLRLPSLPLPPSRSPTLPGFGAQRRREEKV</sequence>
<dbReference type="PROSITE" id="PS51257">
    <property type="entry name" value="PROKAR_LIPOPROTEIN"/>
    <property type="match status" value="1"/>
</dbReference>
<evidence type="ECO:0000256" key="2">
    <source>
        <dbReference type="SAM" id="SignalP"/>
    </source>
</evidence>
<dbReference type="EMBL" id="JAINUF010000015">
    <property type="protein sequence ID" value="KAJ8341236.1"/>
    <property type="molecule type" value="Genomic_DNA"/>
</dbReference>
<protein>
    <submittedName>
        <fullName evidence="3">Uncharacterized protein</fullName>
    </submittedName>
</protein>
<comment type="caution">
    <text evidence="3">The sequence shown here is derived from an EMBL/GenBank/DDBJ whole genome shotgun (WGS) entry which is preliminary data.</text>
</comment>
<dbReference type="Proteomes" id="UP001152622">
    <property type="component" value="Chromosome 15"/>
</dbReference>
<evidence type="ECO:0000313" key="4">
    <source>
        <dbReference type="Proteomes" id="UP001152622"/>
    </source>
</evidence>
<organism evidence="3 4">
    <name type="scientific">Synaphobranchus kaupii</name>
    <name type="common">Kaup's arrowtooth eel</name>
    <dbReference type="NCBI Taxonomy" id="118154"/>
    <lineage>
        <taxon>Eukaryota</taxon>
        <taxon>Metazoa</taxon>
        <taxon>Chordata</taxon>
        <taxon>Craniata</taxon>
        <taxon>Vertebrata</taxon>
        <taxon>Euteleostomi</taxon>
        <taxon>Actinopterygii</taxon>
        <taxon>Neopterygii</taxon>
        <taxon>Teleostei</taxon>
        <taxon>Anguilliformes</taxon>
        <taxon>Synaphobranchidae</taxon>
        <taxon>Synaphobranchus</taxon>
    </lineage>
</organism>